<feature type="transmembrane region" description="Helical" evidence="1">
    <location>
        <begin position="336"/>
        <end position="358"/>
    </location>
</feature>
<evidence type="ECO:0008006" key="4">
    <source>
        <dbReference type="Google" id="ProtNLM"/>
    </source>
</evidence>
<feature type="transmembrane region" description="Helical" evidence="1">
    <location>
        <begin position="307"/>
        <end position="324"/>
    </location>
</feature>
<feature type="transmembrane region" description="Helical" evidence="1">
    <location>
        <begin position="463"/>
        <end position="483"/>
    </location>
</feature>
<comment type="caution">
    <text evidence="2">The sequence shown here is derived from an EMBL/GenBank/DDBJ whole genome shotgun (WGS) entry which is preliminary data.</text>
</comment>
<keyword evidence="1" id="KW-0472">Membrane</keyword>
<dbReference type="Proteomes" id="UP000176938">
    <property type="component" value="Unassembled WGS sequence"/>
</dbReference>
<reference evidence="2 3" key="1">
    <citation type="journal article" date="2016" name="Nat. Commun.">
        <title>Thousands of microbial genomes shed light on interconnected biogeochemical processes in an aquifer system.</title>
        <authorList>
            <person name="Anantharaman K."/>
            <person name="Brown C.T."/>
            <person name="Hug L.A."/>
            <person name="Sharon I."/>
            <person name="Castelle C.J."/>
            <person name="Probst A.J."/>
            <person name="Thomas B.C."/>
            <person name="Singh A."/>
            <person name="Wilkins M.J."/>
            <person name="Karaoz U."/>
            <person name="Brodie E.L."/>
            <person name="Williams K.H."/>
            <person name="Hubbard S.S."/>
            <person name="Banfield J.F."/>
        </authorList>
    </citation>
    <scope>NUCLEOTIDE SEQUENCE [LARGE SCALE GENOMIC DNA]</scope>
</reference>
<feature type="transmembrane region" description="Helical" evidence="1">
    <location>
        <begin position="244"/>
        <end position="265"/>
    </location>
</feature>
<sequence>MATALSRFNFSAIDKDVRQSLAWAIILPALLFMPYLASKNPQFLFFGDTANLYFPQFVEGYYMALNGALSGIDFLTNNGASAYFLRPNIPAFYPPYQIAYHLFQFETIGGLARAFVFILYLHSVLTVYFCMRLGRKYFQLDNPTSLLFAIFYFGAIARLSYFLPIFYFVAALFPLLLYSAFRSVEEKTWWRISLLTFPYVMIFLAGYLPLAINAVMLSLLFAASYLWSNRTETGKPFSQQLIRLFVPFGLASLVVFPIYLAMLLYNKLVPGLPGGVWQAAHEHAYQSRDIFALISPAFMSSRPDSEWPHVILGLISVLLLVLAFTQRNKLGLTTFASKIIGISLLIFSFYLLLAFGQATGLPDIFYFAAPGLGKMHYYGRYLLVASFFFFLAVAISFKHLVQIQADLPIGRWLTAICVAMIAVQGYIQFGIAQPVFQLSPQILVIDLLMFGMVLVSLSTKQSFYAYTAVISLSFFIQAANFNFPVNSFSSSIPPPYINTLSNSFDRQELLHKYFKQYSDKRLIKYADLSSSVEKLNGVGTNYPWMVQDSIKLSNYMGYELNTSVDRDYIGRFPYYGRVNFPWLLRTGAEFIIYEPASNTYSVEIRDWVDHAVPELDIGYGYKVAKLRDASGLLDYIPARNRGDFDNGIVRVSNANGSAVVTEFETDFVTHLNFQVSSPLPVSVRYELFPNKMMALYVDESRITPTLNDGLLEFTLPAGQHRVEYSYRNRLHQLFAIIYPVYFIFLFCILGWRSWLSLRSFHKFAKSNERLKI</sequence>
<dbReference type="AlphaFoldDB" id="A0A1F4R4L3"/>
<dbReference type="EMBL" id="METP01000061">
    <property type="protein sequence ID" value="OGC03094.1"/>
    <property type="molecule type" value="Genomic_DNA"/>
</dbReference>
<proteinExistence type="predicted"/>
<gene>
    <name evidence="2" type="ORF">A3H38_04310</name>
</gene>
<feature type="transmembrane region" description="Helical" evidence="1">
    <location>
        <begin position="435"/>
        <end position="456"/>
    </location>
</feature>
<organism evidence="2 3">
    <name type="scientific">candidate division WOR-1 bacterium RIFCSPLOWO2_02_FULL_46_20</name>
    <dbReference type="NCBI Taxonomy" id="1802567"/>
    <lineage>
        <taxon>Bacteria</taxon>
        <taxon>Bacillati</taxon>
        <taxon>Saganbacteria</taxon>
    </lineage>
</organism>
<evidence type="ECO:0000256" key="1">
    <source>
        <dbReference type="SAM" id="Phobius"/>
    </source>
</evidence>
<keyword evidence="1" id="KW-1133">Transmembrane helix</keyword>
<feature type="transmembrane region" description="Helical" evidence="1">
    <location>
        <begin position="111"/>
        <end position="134"/>
    </location>
</feature>
<evidence type="ECO:0000313" key="3">
    <source>
        <dbReference type="Proteomes" id="UP000176938"/>
    </source>
</evidence>
<accession>A0A1F4R4L3</accession>
<protein>
    <recommendedName>
        <fullName evidence="4">Membrane protein 6-pyruvoyl-tetrahydropterin synthase-related domain-containing protein</fullName>
    </recommendedName>
</protein>
<feature type="transmembrane region" description="Helical" evidence="1">
    <location>
        <begin position="733"/>
        <end position="755"/>
    </location>
</feature>
<feature type="transmembrane region" description="Helical" evidence="1">
    <location>
        <begin position="21"/>
        <end position="37"/>
    </location>
</feature>
<keyword evidence="1" id="KW-0812">Transmembrane</keyword>
<name>A0A1F4R4L3_UNCSA</name>
<feature type="transmembrane region" description="Helical" evidence="1">
    <location>
        <begin position="378"/>
        <end position="397"/>
    </location>
</feature>
<feature type="transmembrane region" description="Helical" evidence="1">
    <location>
        <begin position="197"/>
        <end position="223"/>
    </location>
</feature>
<evidence type="ECO:0000313" key="2">
    <source>
        <dbReference type="EMBL" id="OGC03094.1"/>
    </source>
</evidence>
<feature type="transmembrane region" description="Helical" evidence="1">
    <location>
        <begin position="146"/>
        <end position="177"/>
    </location>
</feature>
<feature type="transmembrane region" description="Helical" evidence="1">
    <location>
        <begin position="409"/>
        <end position="429"/>
    </location>
</feature>